<dbReference type="AlphaFoldDB" id="A0AA39ZK05"/>
<keyword evidence="5" id="KW-0472">Membrane</keyword>
<dbReference type="PANTHER" id="PTHR31018:SF3">
    <property type="entry name" value="RECEPTOR PROTEIN-TYROSINE KINASE"/>
    <property type="match status" value="1"/>
</dbReference>
<evidence type="ECO:0000256" key="1">
    <source>
        <dbReference type="ARBA" id="ARBA00004196"/>
    </source>
</evidence>
<feature type="region of interest" description="Disordered" evidence="4">
    <location>
        <begin position="357"/>
        <end position="381"/>
    </location>
</feature>
<keyword evidence="5" id="KW-0812">Transmembrane</keyword>
<reference evidence="7" key="1">
    <citation type="submission" date="2023-06" db="EMBL/GenBank/DDBJ databases">
        <title>Genome-scale phylogeny and comparative genomics of the fungal order Sordariales.</title>
        <authorList>
            <consortium name="Lawrence Berkeley National Laboratory"/>
            <person name="Hensen N."/>
            <person name="Bonometti L."/>
            <person name="Westerberg I."/>
            <person name="Brannstrom I.O."/>
            <person name="Guillou S."/>
            <person name="Cros-Aarteil S."/>
            <person name="Calhoun S."/>
            <person name="Haridas S."/>
            <person name="Kuo A."/>
            <person name="Mondo S."/>
            <person name="Pangilinan J."/>
            <person name="Riley R."/>
            <person name="Labutti K."/>
            <person name="Andreopoulos B."/>
            <person name="Lipzen A."/>
            <person name="Chen C."/>
            <person name="Yanf M."/>
            <person name="Daum C."/>
            <person name="Ng V."/>
            <person name="Clum A."/>
            <person name="Steindorff A."/>
            <person name="Ohm R."/>
            <person name="Martin F."/>
            <person name="Silar P."/>
            <person name="Natvig D."/>
            <person name="Lalanne C."/>
            <person name="Gautier V."/>
            <person name="Ament-Velasquez S.L."/>
            <person name="Kruys A."/>
            <person name="Hutchinson M.I."/>
            <person name="Powell A.J."/>
            <person name="Barry K."/>
            <person name="Miller A.N."/>
            <person name="Grigoriev I.V."/>
            <person name="Debuchy R."/>
            <person name="Gladieux P."/>
            <person name="Thoren M.H."/>
            <person name="Johannesson H."/>
        </authorList>
    </citation>
    <scope>NUCLEOTIDE SEQUENCE</scope>
    <source>
        <strain evidence="7">CBS 307.81</strain>
    </source>
</reference>
<evidence type="ECO:0000256" key="5">
    <source>
        <dbReference type="SAM" id="Phobius"/>
    </source>
</evidence>
<keyword evidence="5" id="KW-1133">Transmembrane helix</keyword>
<sequence>MLVKNLLPAFVAIGSAAAQSGTCSISGGTTTINSQADATGLASCRTVRGSVVIGRNAGPSIDISGPGEITGDLKVADNGIIETLQSSDLATIGGKFQLKNVTKLTSVSMAKLTAAKEIEWDTVTNIESVTLGPLSKVDDVRISITSLRNLDALDLGNVANLKLDNNARLSKFSSNLRTLSKNLVLASNGIGGIGLEVELPNLVWAVELDINNVTTFSVPSLKTVNGSARFGSNFFQSFSAPNLTATTSGDISFIGNAKLTNATFPKLEAIAGGLTIANNTNLDELTGFPKLKSIGGAILLRGNFESVEMPALDTVRGTFDASSSADISASCEAFDKLAPQNQGGNGVIAGGYECTSNNTQANEDTDGSTSGNGGSGGSGDDKDNGAAGMALNTALFAVIAIAGFAVAL</sequence>
<dbReference type="GO" id="GO:0005886">
    <property type="term" value="C:plasma membrane"/>
    <property type="evidence" value="ECO:0007669"/>
    <property type="project" value="TreeGrafter"/>
</dbReference>
<dbReference type="GO" id="GO:0031505">
    <property type="term" value="P:fungal-type cell wall organization"/>
    <property type="evidence" value="ECO:0007669"/>
    <property type="project" value="TreeGrafter"/>
</dbReference>
<protein>
    <submittedName>
        <fullName evidence="7">GPI-anchored cell wall organization protein-domain-containing protein</fullName>
    </submittedName>
</protein>
<organism evidence="7 8">
    <name type="scientific">Cercophora samala</name>
    <dbReference type="NCBI Taxonomy" id="330535"/>
    <lineage>
        <taxon>Eukaryota</taxon>
        <taxon>Fungi</taxon>
        <taxon>Dikarya</taxon>
        <taxon>Ascomycota</taxon>
        <taxon>Pezizomycotina</taxon>
        <taxon>Sordariomycetes</taxon>
        <taxon>Sordariomycetidae</taxon>
        <taxon>Sordariales</taxon>
        <taxon>Lasiosphaeriaceae</taxon>
        <taxon>Cercophora</taxon>
    </lineage>
</organism>
<keyword evidence="3" id="KW-0325">Glycoprotein</keyword>
<feature type="signal peptide" evidence="6">
    <location>
        <begin position="1"/>
        <end position="18"/>
    </location>
</feature>
<proteinExistence type="predicted"/>
<accession>A0AA39ZK05</accession>
<dbReference type="Proteomes" id="UP001174997">
    <property type="component" value="Unassembled WGS sequence"/>
</dbReference>
<dbReference type="SUPFAM" id="SSF52058">
    <property type="entry name" value="L domain-like"/>
    <property type="match status" value="2"/>
</dbReference>
<comment type="subcellular location">
    <subcellularLocation>
        <location evidence="1">Cell envelope</location>
    </subcellularLocation>
</comment>
<name>A0AA39ZK05_9PEZI</name>
<keyword evidence="8" id="KW-1185">Reference proteome</keyword>
<comment type="caution">
    <text evidence="7">The sequence shown here is derived from an EMBL/GenBank/DDBJ whole genome shotgun (WGS) entry which is preliminary data.</text>
</comment>
<dbReference type="PANTHER" id="PTHR31018">
    <property type="entry name" value="SPORULATION-SPECIFIC PROTEIN-RELATED"/>
    <property type="match status" value="1"/>
</dbReference>
<evidence type="ECO:0000256" key="3">
    <source>
        <dbReference type="ARBA" id="ARBA00023180"/>
    </source>
</evidence>
<evidence type="ECO:0000256" key="4">
    <source>
        <dbReference type="SAM" id="MobiDB-lite"/>
    </source>
</evidence>
<dbReference type="GO" id="GO:0009986">
    <property type="term" value="C:cell surface"/>
    <property type="evidence" value="ECO:0007669"/>
    <property type="project" value="TreeGrafter"/>
</dbReference>
<dbReference type="Pfam" id="PF12454">
    <property type="entry name" value="Ecm33"/>
    <property type="match status" value="1"/>
</dbReference>
<gene>
    <name evidence="7" type="ORF">QBC41DRAFT_25712</name>
</gene>
<evidence type="ECO:0000256" key="2">
    <source>
        <dbReference type="ARBA" id="ARBA00022729"/>
    </source>
</evidence>
<dbReference type="InterPro" id="IPR032675">
    <property type="entry name" value="LRR_dom_sf"/>
</dbReference>
<keyword evidence="2 6" id="KW-0732">Signal</keyword>
<dbReference type="InterPro" id="IPR051648">
    <property type="entry name" value="CWI-Assembly_Regulator"/>
</dbReference>
<dbReference type="GO" id="GO:0009277">
    <property type="term" value="C:fungal-type cell wall"/>
    <property type="evidence" value="ECO:0007669"/>
    <property type="project" value="TreeGrafter"/>
</dbReference>
<dbReference type="EMBL" id="JAULSY010000013">
    <property type="protein sequence ID" value="KAK0672476.1"/>
    <property type="molecule type" value="Genomic_DNA"/>
</dbReference>
<evidence type="ECO:0000256" key="6">
    <source>
        <dbReference type="SAM" id="SignalP"/>
    </source>
</evidence>
<dbReference type="Gene3D" id="3.80.10.10">
    <property type="entry name" value="Ribonuclease Inhibitor"/>
    <property type="match status" value="1"/>
</dbReference>
<feature type="transmembrane region" description="Helical" evidence="5">
    <location>
        <begin position="386"/>
        <end position="407"/>
    </location>
</feature>
<feature type="chain" id="PRO_5041275945" evidence="6">
    <location>
        <begin position="19"/>
        <end position="408"/>
    </location>
</feature>
<evidence type="ECO:0000313" key="7">
    <source>
        <dbReference type="EMBL" id="KAK0672476.1"/>
    </source>
</evidence>
<evidence type="ECO:0000313" key="8">
    <source>
        <dbReference type="Proteomes" id="UP001174997"/>
    </source>
</evidence>